<dbReference type="Pfam" id="PF12399">
    <property type="entry name" value="BCA_ABC_TP_C"/>
    <property type="match status" value="1"/>
</dbReference>
<dbReference type="CDD" id="cd06581">
    <property type="entry name" value="TM_PBP1_LivM_like"/>
    <property type="match status" value="1"/>
</dbReference>
<dbReference type="InterPro" id="IPR032823">
    <property type="entry name" value="BCA_ABC_TP_C"/>
</dbReference>
<gene>
    <name evidence="1" type="ORF">ACEZDG_16715</name>
</gene>
<dbReference type="SUPFAM" id="SSF52540">
    <property type="entry name" value="P-loop containing nucleoside triphosphate hydrolases"/>
    <property type="match status" value="1"/>
</dbReference>
<comment type="caution">
    <text evidence="1">The sequence shown here is derived from an EMBL/GenBank/DDBJ whole genome shotgun (WGS) entry which is preliminary data.</text>
</comment>
<dbReference type="GO" id="GO:0005524">
    <property type="term" value="F:ATP binding"/>
    <property type="evidence" value="ECO:0007669"/>
    <property type="project" value="UniProtKB-KW"/>
</dbReference>
<dbReference type="InterPro" id="IPR001851">
    <property type="entry name" value="ABC_transp_permease"/>
</dbReference>
<dbReference type="PANTHER" id="PTHR45772">
    <property type="entry name" value="CONSERVED COMPONENT OF ABC TRANSPORTER FOR NATURAL AMINO ACIDS-RELATED"/>
    <property type="match status" value="1"/>
</dbReference>
<evidence type="ECO:0000313" key="2">
    <source>
        <dbReference type="Proteomes" id="UP001592582"/>
    </source>
</evidence>
<dbReference type="Proteomes" id="UP001592582">
    <property type="component" value="Unassembled WGS sequence"/>
</dbReference>
<dbReference type="SMART" id="SM00382">
    <property type="entry name" value="AAA"/>
    <property type="match status" value="1"/>
</dbReference>
<dbReference type="InterPro" id="IPR017871">
    <property type="entry name" value="ABC_transporter-like_CS"/>
</dbReference>
<sequence>MDLNSFYLANESLLSSTGIGILYALSVTVLLRAGVFSLASCGLGALGAYTSSLLIIHAQLPWPLAVAAGAATATLAGVLLAATVSRLRHVFLTIATVAFAEVVRLSLVNLGSITGGPVGLGPIPRQVEAPTIWIVALAACWVVARLARTRFGISAACLGADEPASRAQGIDVARIRIKLFALSGALAGTAGALSALHNYHLDPSQFTLDQTLAVVMCAVVGGTRSVWGTIAGTAVITLIPQLLLDLGAGAGWISVAVQGAALLAVVLFLPGGLSGVLRPRVSSTVVEPAELDRAEPVELRIEQVSLSFGGVTALDGVSLHAAPGEVVGLVGPNGAGKTTLINVITGQYRPDTGSVHLAGQEITGRPVHRIARAGVGRTFQNLRVFGDLSCRDNVVSGAVTTMPATAASRILALPAARRADRAQASFAASRLGRVGLADRDLDRASSLAYGDQRRLEMARATAAAPGLLILDEPAAGMNESEALRLADTIREHAAAGHTVLVVEHNMSLIRRACDRVLVLASGRPLAEGTPDQVISDPKVIEAYLGA</sequence>
<keyword evidence="1" id="KW-0547">Nucleotide-binding</keyword>
<name>A0ABV6VB01_9ACTN</name>
<dbReference type="PROSITE" id="PS50893">
    <property type="entry name" value="ABC_TRANSPORTER_2"/>
    <property type="match status" value="1"/>
</dbReference>
<dbReference type="InterPro" id="IPR027417">
    <property type="entry name" value="P-loop_NTPase"/>
</dbReference>
<organism evidence="1 2">
    <name type="scientific">Streptacidiphilus alkalitolerans</name>
    <dbReference type="NCBI Taxonomy" id="3342712"/>
    <lineage>
        <taxon>Bacteria</taxon>
        <taxon>Bacillati</taxon>
        <taxon>Actinomycetota</taxon>
        <taxon>Actinomycetes</taxon>
        <taxon>Kitasatosporales</taxon>
        <taxon>Streptomycetaceae</taxon>
        <taxon>Streptacidiphilus</taxon>
    </lineage>
</organism>
<protein>
    <submittedName>
        <fullName evidence="1">ATP-binding cassette domain-containing protein</fullName>
    </submittedName>
</protein>
<dbReference type="Pfam" id="PF00005">
    <property type="entry name" value="ABC_tran"/>
    <property type="match status" value="1"/>
</dbReference>
<dbReference type="EMBL" id="JBHEZX010000006">
    <property type="protein sequence ID" value="MFC1410907.1"/>
    <property type="molecule type" value="Genomic_DNA"/>
</dbReference>
<dbReference type="InterPro" id="IPR003439">
    <property type="entry name" value="ABC_transporter-like_ATP-bd"/>
</dbReference>
<dbReference type="InterPro" id="IPR043428">
    <property type="entry name" value="LivM-like"/>
</dbReference>
<dbReference type="PANTHER" id="PTHR45772:SF9">
    <property type="entry name" value="CONSERVED COMPONENT OF ABC TRANSPORTER FOR NATURAL AMINO ACIDS"/>
    <property type="match status" value="1"/>
</dbReference>
<dbReference type="InterPro" id="IPR051120">
    <property type="entry name" value="ABC_AA/LPS_Transport"/>
</dbReference>
<proteinExistence type="predicted"/>
<keyword evidence="2" id="KW-1185">Reference proteome</keyword>
<dbReference type="Pfam" id="PF02653">
    <property type="entry name" value="BPD_transp_2"/>
    <property type="match status" value="1"/>
</dbReference>
<accession>A0ABV6VB01</accession>
<dbReference type="CDD" id="cd03219">
    <property type="entry name" value="ABC_Mj1267_LivG_branched"/>
    <property type="match status" value="1"/>
</dbReference>
<dbReference type="InterPro" id="IPR003593">
    <property type="entry name" value="AAA+_ATPase"/>
</dbReference>
<keyword evidence="1" id="KW-0067">ATP-binding</keyword>
<reference evidence="1 2" key="1">
    <citation type="submission" date="2024-09" db="EMBL/GenBank/DDBJ databases">
        <authorList>
            <person name="Lee S.D."/>
        </authorList>
    </citation>
    <scope>NUCLEOTIDE SEQUENCE [LARGE SCALE GENOMIC DNA]</scope>
    <source>
        <strain evidence="1 2">N1-1</strain>
    </source>
</reference>
<dbReference type="Gene3D" id="3.40.50.300">
    <property type="entry name" value="P-loop containing nucleotide triphosphate hydrolases"/>
    <property type="match status" value="1"/>
</dbReference>
<evidence type="ECO:0000313" key="1">
    <source>
        <dbReference type="EMBL" id="MFC1410907.1"/>
    </source>
</evidence>
<dbReference type="PROSITE" id="PS00211">
    <property type="entry name" value="ABC_TRANSPORTER_1"/>
    <property type="match status" value="1"/>
</dbReference>